<feature type="non-terminal residue" evidence="1">
    <location>
        <position position="72"/>
    </location>
</feature>
<sequence>LEIINLAGLKKWHVMEVVPHMDIDIQRKQRPCLSNVLLQNKKNLLQFLSNNDLYRGTHRATRVNQCLNQPRV</sequence>
<reference evidence="1" key="1">
    <citation type="journal article" date="2023" name="IScience">
        <title>Live-bearing cockroach genome reveals convergent evolutionary mechanisms linked to viviparity in insects and beyond.</title>
        <authorList>
            <person name="Fouks B."/>
            <person name="Harrison M.C."/>
            <person name="Mikhailova A.A."/>
            <person name="Marchal E."/>
            <person name="English S."/>
            <person name="Carruthers M."/>
            <person name="Jennings E.C."/>
            <person name="Chiamaka E.L."/>
            <person name="Frigard R.A."/>
            <person name="Pippel M."/>
            <person name="Attardo G.M."/>
            <person name="Benoit J.B."/>
            <person name="Bornberg-Bauer E."/>
            <person name="Tobe S.S."/>
        </authorList>
    </citation>
    <scope>NUCLEOTIDE SEQUENCE</scope>
    <source>
        <strain evidence="1">Stay&amp;Tobe</strain>
    </source>
</reference>
<accession>A0AAD8E6D2</accession>
<evidence type="ECO:0000313" key="1">
    <source>
        <dbReference type="EMBL" id="KAJ9578429.1"/>
    </source>
</evidence>
<dbReference type="EMBL" id="JASPKZ010008879">
    <property type="protein sequence ID" value="KAJ9578429.1"/>
    <property type="molecule type" value="Genomic_DNA"/>
</dbReference>
<organism evidence="1 2">
    <name type="scientific">Diploptera punctata</name>
    <name type="common">Pacific beetle cockroach</name>
    <dbReference type="NCBI Taxonomy" id="6984"/>
    <lineage>
        <taxon>Eukaryota</taxon>
        <taxon>Metazoa</taxon>
        <taxon>Ecdysozoa</taxon>
        <taxon>Arthropoda</taxon>
        <taxon>Hexapoda</taxon>
        <taxon>Insecta</taxon>
        <taxon>Pterygota</taxon>
        <taxon>Neoptera</taxon>
        <taxon>Polyneoptera</taxon>
        <taxon>Dictyoptera</taxon>
        <taxon>Blattodea</taxon>
        <taxon>Blaberoidea</taxon>
        <taxon>Blaberidae</taxon>
        <taxon>Diplopterinae</taxon>
        <taxon>Diploptera</taxon>
    </lineage>
</organism>
<comment type="caution">
    <text evidence="1">The sequence shown here is derived from an EMBL/GenBank/DDBJ whole genome shotgun (WGS) entry which is preliminary data.</text>
</comment>
<proteinExistence type="predicted"/>
<gene>
    <name evidence="1" type="ORF">L9F63_005349</name>
</gene>
<keyword evidence="2" id="KW-1185">Reference proteome</keyword>
<dbReference type="AlphaFoldDB" id="A0AAD8E6D2"/>
<dbReference type="Proteomes" id="UP001233999">
    <property type="component" value="Unassembled WGS sequence"/>
</dbReference>
<protein>
    <submittedName>
        <fullName evidence="1">Uncharacterized protein</fullName>
    </submittedName>
</protein>
<evidence type="ECO:0000313" key="2">
    <source>
        <dbReference type="Proteomes" id="UP001233999"/>
    </source>
</evidence>
<feature type="non-terminal residue" evidence="1">
    <location>
        <position position="1"/>
    </location>
</feature>
<reference evidence="1" key="2">
    <citation type="submission" date="2023-05" db="EMBL/GenBank/DDBJ databases">
        <authorList>
            <person name="Fouks B."/>
        </authorList>
    </citation>
    <scope>NUCLEOTIDE SEQUENCE</scope>
    <source>
        <strain evidence="1">Stay&amp;Tobe</strain>
        <tissue evidence="1">Testes</tissue>
    </source>
</reference>
<name>A0AAD8E6D2_DIPPU</name>